<sequence>MASPPCPPFAKLPCHHCPSDGFVRQCESEAQSRHGRLVSARGALIATGITDLTGDYRLVMFNRPVTCSGEAVSIVRQWARRPVFVHGAVLSTSISTSTNTTASKPHPTWQSISCLPHSRSPAPTPHHLPRAPHQYHDRVLLEKALQTWWCTREVAGIDLTTSTTAATTTTTTITTTTPPAAVAAIAPTVDLWSIHALPPFLPPLLAFPFDHSYSCNPPSPSTS</sequence>
<dbReference type="Proteomes" id="UP000324222">
    <property type="component" value="Unassembled WGS sequence"/>
</dbReference>
<accession>A0A5B7EYY0</accession>
<comment type="caution">
    <text evidence="1">The sequence shown here is derived from an EMBL/GenBank/DDBJ whole genome shotgun (WGS) entry which is preliminary data.</text>
</comment>
<keyword evidence="2" id="KW-1185">Reference proteome</keyword>
<evidence type="ECO:0000313" key="1">
    <source>
        <dbReference type="EMBL" id="MPC38407.1"/>
    </source>
</evidence>
<protein>
    <submittedName>
        <fullName evidence="1">Uncharacterized protein</fullName>
    </submittedName>
</protein>
<organism evidence="1 2">
    <name type="scientific">Portunus trituberculatus</name>
    <name type="common">Swimming crab</name>
    <name type="synonym">Neptunus trituberculatus</name>
    <dbReference type="NCBI Taxonomy" id="210409"/>
    <lineage>
        <taxon>Eukaryota</taxon>
        <taxon>Metazoa</taxon>
        <taxon>Ecdysozoa</taxon>
        <taxon>Arthropoda</taxon>
        <taxon>Crustacea</taxon>
        <taxon>Multicrustacea</taxon>
        <taxon>Malacostraca</taxon>
        <taxon>Eumalacostraca</taxon>
        <taxon>Eucarida</taxon>
        <taxon>Decapoda</taxon>
        <taxon>Pleocyemata</taxon>
        <taxon>Brachyura</taxon>
        <taxon>Eubrachyura</taxon>
        <taxon>Portunoidea</taxon>
        <taxon>Portunidae</taxon>
        <taxon>Portuninae</taxon>
        <taxon>Portunus</taxon>
    </lineage>
</organism>
<name>A0A5B7EYY0_PORTR</name>
<reference evidence="1 2" key="1">
    <citation type="submission" date="2019-05" db="EMBL/GenBank/DDBJ databases">
        <title>Another draft genome of Portunus trituberculatus and its Hox gene families provides insights of decapod evolution.</title>
        <authorList>
            <person name="Jeong J.-H."/>
            <person name="Song I."/>
            <person name="Kim S."/>
            <person name="Choi T."/>
            <person name="Kim D."/>
            <person name="Ryu S."/>
            <person name="Kim W."/>
        </authorList>
    </citation>
    <scope>NUCLEOTIDE SEQUENCE [LARGE SCALE GENOMIC DNA]</scope>
    <source>
        <tissue evidence="1">Muscle</tissue>
    </source>
</reference>
<gene>
    <name evidence="1" type="ORF">E2C01_031913</name>
</gene>
<proteinExistence type="predicted"/>
<dbReference type="EMBL" id="VSRR010004058">
    <property type="protein sequence ID" value="MPC38407.1"/>
    <property type="molecule type" value="Genomic_DNA"/>
</dbReference>
<evidence type="ECO:0000313" key="2">
    <source>
        <dbReference type="Proteomes" id="UP000324222"/>
    </source>
</evidence>
<dbReference type="AlphaFoldDB" id="A0A5B7EYY0"/>